<dbReference type="AlphaFoldDB" id="A0A162BCA1"/>
<gene>
    <name evidence="1" type="ORF">N478_00580</name>
</gene>
<dbReference type="Proteomes" id="UP000076661">
    <property type="component" value="Unassembled WGS sequence"/>
</dbReference>
<proteinExistence type="predicted"/>
<protein>
    <submittedName>
        <fullName evidence="1">Uncharacterized protein</fullName>
    </submittedName>
</protein>
<reference evidence="1 2" key="1">
    <citation type="submission" date="2013-07" db="EMBL/GenBank/DDBJ databases">
        <title>Comparative Genomic and Metabolomic Analysis of Twelve Strains of Pseudoalteromonas luteoviolacea.</title>
        <authorList>
            <person name="Vynne N.G."/>
            <person name="Mansson M."/>
            <person name="Gram L."/>
        </authorList>
    </citation>
    <scope>NUCLEOTIDE SEQUENCE [LARGE SCALE GENOMIC DNA]</scope>
    <source>
        <strain evidence="1 2">S4060-1</strain>
    </source>
</reference>
<sequence length="237" mass="26139">MMANKVVDPTSINWSVITPVTKKLTANKVSSGSINSLTNTAQSNNVFISSTKKQSSPADLKDLKKWVPYKGLIDPNASSTSSTKLTRMHQINGVLHGPSDASNMFLGSQRANNSSSDSHLHSVEVPIKQGVSNGYYCYYEVQPEFYTTPPYLFNRMKAAHDDASTTANGKAKVAEFSNWVDQACPGSFNCNVTWFKPTAKVDEYCISQTQFINIDADKLKSTDNHPMAFRDEIVKIP</sequence>
<dbReference type="PATRIC" id="fig|1365257.3.peg.120"/>
<accession>A0A162BCA1</accession>
<dbReference type="RefSeq" id="WP_063379564.1">
    <property type="nucleotide sequence ID" value="NZ_AUXX01000001.1"/>
</dbReference>
<dbReference type="EMBL" id="AUXX01000001">
    <property type="protein sequence ID" value="KZN70432.1"/>
    <property type="molecule type" value="Genomic_DNA"/>
</dbReference>
<name>A0A162BCA1_9GAMM</name>
<comment type="caution">
    <text evidence="1">The sequence shown here is derived from an EMBL/GenBank/DDBJ whole genome shotgun (WGS) entry which is preliminary data.</text>
</comment>
<evidence type="ECO:0000313" key="1">
    <source>
        <dbReference type="EMBL" id="KZN70432.1"/>
    </source>
</evidence>
<organism evidence="1 2">
    <name type="scientific">Pseudoalteromonas luteoviolacea S4060-1</name>
    <dbReference type="NCBI Taxonomy" id="1365257"/>
    <lineage>
        <taxon>Bacteria</taxon>
        <taxon>Pseudomonadati</taxon>
        <taxon>Pseudomonadota</taxon>
        <taxon>Gammaproteobacteria</taxon>
        <taxon>Alteromonadales</taxon>
        <taxon>Pseudoalteromonadaceae</taxon>
        <taxon>Pseudoalteromonas</taxon>
    </lineage>
</organism>
<evidence type="ECO:0000313" key="2">
    <source>
        <dbReference type="Proteomes" id="UP000076661"/>
    </source>
</evidence>